<evidence type="ECO:0000256" key="1">
    <source>
        <dbReference type="SAM" id="MobiDB-lite"/>
    </source>
</evidence>
<dbReference type="GeneID" id="128773409"/>
<reference evidence="3" key="1">
    <citation type="submission" date="2025-08" db="UniProtKB">
        <authorList>
            <consortium name="RefSeq"/>
        </authorList>
    </citation>
    <scope>IDENTIFICATION</scope>
    <source>
        <tissue evidence="3">Whole blood</tissue>
    </source>
</reference>
<feature type="compositionally biased region" description="Basic and acidic residues" evidence="1">
    <location>
        <begin position="22"/>
        <end position="32"/>
    </location>
</feature>
<evidence type="ECO:0000313" key="3">
    <source>
        <dbReference type="RefSeq" id="XP_053745933.1"/>
    </source>
</evidence>
<accession>A0A9W2UIG7</accession>
<protein>
    <submittedName>
        <fullName evidence="3">Uncharacterized protein LOC128773409</fullName>
    </submittedName>
</protein>
<evidence type="ECO:0000313" key="2">
    <source>
        <dbReference type="Proteomes" id="UP001165780"/>
    </source>
</evidence>
<organism evidence="2 3">
    <name type="scientific">Panthera pardus</name>
    <name type="common">Leopard</name>
    <name type="synonym">Felis pardus</name>
    <dbReference type="NCBI Taxonomy" id="9691"/>
    <lineage>
        <taxon>Eukaryota</taxon>
        <taxon>Metazoa</taxon>
        <taxon>Chordata</taxon>
        <taxon>Craniata</taxon>
        <taxon>Vertebrata</taxon>
        <taxon>Euteleostomi</taxon>
        <taxon>Mammalia</taxon>
        <taxon>Eutheria</taxon>
        <taxon>Laurasiatheria</taxon>
        <taxon>Carnivora</taxon>
        <taxon>Feliformia</taxon>
        <taxon>Felidae</taxon>
        <taxon>Pantherinae</taxon>
        <taxon>Panthera</taxon>
    </lineage>
</organism>
<feature type="compositionally biased region" description="Polar residues" evidence="1">
    <location>
        <begin position="54"/>
        <end position="68"/>
    </location>
</feature>
<sequence>MSRWETLGQKPRPFQQWPQGGEGKRGASRRESTSTQLEAPGPWRGSGSWALGPGSSTQVTSRPGQTLGDTWDSGRGFGSGVVGSRPGAEVLHRPAGCAPASLLPMLLLPSDPRAHSFFSRSAGFLVPGLSARWACACARRATSGHNATKSGRGAFAPGLTPLVPGVRAPPPLRGVRAPHSSPNGNPARLGTGAGGTANVGLGKVCRLTGRKRRGGAASPRVSSGGKLPRI</sequence>
<keyword evidence="2" id="KW-1185">Reference proteome</keyword>
<dbReference type="RefSeq" id="XP_053745933.1">
    <property type="nucleotide sequence ID" value="XM_053889958.1"/>
</dbReference>
<feature type="region of interest" description="Disordered" evidence="1">
    <location>
        <begin position="1"/>
        <end position="80"/>
    </location>
</feature>
<name>A0A9W2UIG7_PANPR</name>
<gene>
    <name evidence="3" type="primary">LOC128773409</name>
</gene>
<proteinExistence type="predicted"/>
<dbReference type="AlphaFoldDB" id="A0A9W2UIG7"/>
<feature type="region of interest" description="Disordered" evidence="1">
    <location>
        <begin position="210"/>
        <end position="230"/>
    </location>
</feature>
<dbReference type="Proteomes" id="UP001165780">
    <property type="component" value="Unplaced"/>
</dbReference>
<feature type="region of interest" description="Disordered" evidence="1">
    <location>
        <begin position="175"/>
        <end position="195"/>
    </location>
</feature>